<feature type="transmembrane region" description="Helical" evidence="1">
    <location>
        <begin position="89"/>
        <end position="106"/>
    </location>
</feature>
<name>A0ABP9VDK1_9DEIO</name>
<accession>A0ABP9VDK1</accession>
<feature type="transmembrane region" description="Helical" evidence="1">
    <location>
        <begin position="113"/>
        <end position="132"/>
    </location>
</feature>
<sequence>MTAVSAPARTKPDRSGLWTFLRLLGGWATVAALAYLLWMPSKDSGWPTMLFGWVLLTLLADEFAGWFGYIALALGILPLLHAETAPEQWFIILPLIGGALFALLIMKHSGGPFVLPFGALLFAGTIIGAAKFGVKIDPSLKLPASTTFQHMALLPMLVMVSFSFVRQLISKLLRWQAARRARAAAVAVTTTPAVTAPATSTVASSAPAKVDPAKPAPAAAQTVAAGPAQAAASAESERGVVAEPITAALTTPPTAAASKPPVAAPTAESAAASVSVPANPTMIDIDLSDIAGENPPKG</sequence>
<feature type="transmembrane region" description="Helical" evidence="1">
    <location>
        <begin position="20"/>
        <end position="38"/>
    </location>
</feature>
<protein>
    <submittedName>
        <fullName evidence="2">Uncharacterized protein</fullName>
    </submittedName>
</protein>
<evidence type="ECO:0000313" key="3">
    <source>
        <dbReference type="Proteomes" id="UP001458946"/>
    </source>
</evidence>
<gene>
    <name evidence="2" type="ORF">Dxin01_03079</name>
</gene>
<keyword evidence="3" id="KW-1185">Reference proteome</keyword>
<comment type="caution">
    <text evidence="2">The sequence shown here is derived from an EMBL/GenBank/DDBJ whole genome shotgun (WGS) entry which is preliminary data.</text>
</comment>
<feature type="transmembrane region" description="Helical" evidence="1">
    <location>
        <begin position="50"/>
        <end position="77"/>
    </location>
</feature>
<keyword evidence="1" id="KW-1133">Transmembrane helix</keyword>
<dbReference type="Proteomes" id="UP001458946">
    <property type="component" value="Unassembled WGS sequence"/>
</dbReference>
<keyword evidence="1" id="KW-0812">Transmembrane</keyword>
<dbReference type="RefSeq" id="WP_353543292.1">
    <property type="nucleotide sequence ID" value="NZ_BAABRN010000045.1"/>
</dbReference>
<dbReference type="EMBL" id="BAABRN010000045">
    <property type="protein sequence ID" value="GAA5503322.1"/>
    <property type="molecule type" value="Genomic_DNA"/>
</dbReference>
<reference evidence="2 3" key="1">
    <citation type="submission" date="2024-02" db="EMBL/GenBank/DDBJ databases">
        <title>Deinococcus xinjiangensis NBRC 107630.</title>
        <authorList>
            <person name="Ichikawa N."/>
            <person name="Katano-Makiyama Y."/>
            <person name="Hidaka K."/>
        </authorList>
    </citation>
    <scope>NUCLEOTIDE SEQUENCE [LARGE SCALE GENOMIC DNA]</scope>
    <source>
        <strain evidence="2 3">NBRC 107630</strain>
    </source>
</reference>
<evidence type="ECO:0000313" key="2">
    <source>
        <dbReference type="EMBL" id="GAA5503322.1"/>
    </source>
</evidence>
<proteinExistence type="predicted"/>
<feature type="transmembrane region" description="Helical" evidence="1">
    <location>
        <begin position="152"/>
        <end position="169"/>
    </location>
</feature>
<keyword evidence="1" id="KW-0472">Membrane</keyword>
<organism evidence="2 3">
    <name type="scientific">Deinococcus xinjiangensis</name>
    <dbReference type="NCBI Taxonomy" id="457454"/>
    <lineage>
        <taxon>Bacteria</taxon>
        <taxon>Thermotogati</taxon>
        <taxon>Deinococcota</taxon>
        <taxon>Deinococci</taxon>
        <taxon>Deinococcales</taxon>
        <taxon>Deinococcaceae</taxon>
        <taxon>Deinococcus</taxon>
    </lineage>
</organism>
<evidence type="ECO:0000256" key="1">
    <source>
        <dbReference type="SAM" id="Phobius"/>
    </source>
</evidence>